<reference evidence="2" key="1">
    <citation type="submission" date="2023-03" db="EMBL/GenBank/DDBJ databases">
        <authorList>
            <person name="Steffen K."/>
            <person name="Cardenas P."/>
        </authorList>
    </citation>
    <scope>NUCLEOTIDE SEQUENCE</scope>
</reference>
<evidence type="ECO:0000256" key="1">
    <source>
        <dbReference type="SAM" id="MobiDB-lite"/>
    </source>
</evidence>
<feature type="region of interest" description="Disordered" evidence="1">
    <location>
        <begin position="1"/>
        <end position="46"/>
    </location>
</feature>
<accession>A0AA35TFP8</accession>
<proteinExistence type="predicted"/>
<feature type="non-terminal residue" evidence="2">
    <location>
        <position position="1"/>
    </location>
</feature>
<keyword evidence="3" id="KW-1185">Reference proteome</keyword>
<sequence>KASSSSVGQEAGEPLSSALQRRPWESVLEPAGDEPLSVEGEVEGTCTTDAQEAGESGTLSLSGEAKCCGPELSEPASADGTAADMTVTHVTGASSCLVIPDSAHQPVVQFPLRTYGKQQCAFCCSWYRKYLWLHYQEAGDGVICFYCLVAKKHGLKSSGVVRNKSFDETFTKTRFCNWKKALGRFEKHQSSLAQCDSMHQVVGENHSLARCRMGRSLGGGETTARSWGQRHS</sequence>
<dbReference type="AlphaFoldDB" id="A0AA35TFP8"/>
<evidence type="ECO:0000313" key="3">
    <source>
        <dbReference type="Proteomes" id="UP001174909"/>
    </source>
</evidence>
<name>A0AA35TFP8_GEOBA</name>
<comment type="caution">
    <text evidence="2">The sequence shown here is derived from an EMBL/GenBank/DDBJ whole genome shotgun (WGS) entry which is preliminary data.</text>
</comment>
<gene>
    <name evidence="2" type="ORF">GBAR_LOCUS25482</name>
</gene>
<dbReference type="Proteomes" id="UP001174909">
    <property type="component" value="Unassembled WGS sequence"/>
</dbReference>
<organism evidence="2 3">
    <name type="scientific">Geodia barretti</name>
    <name type="common">Barrett's horny sponge</name>
    <dbReference type="NCBI Taxonomy" id="519541"/>
    <lineage>
        <taxon>Eukaryota</taxon>
        <taxon>Metazoa</taxon>
        <taxon>Porifera</taxon>
        <taxon>Demospongiae</taxon>
        <taxon>Heteroscleromorpha</taxon>
        <taxon>Tetractinellida</taxon>
        <taxon>Astrophorina</taxon>
        <taxon>Geodiidae</taxon>
        <taxon>Geodia</taxon>
    </lineage>
</organism>
<protein>
    <recommendedName>
        <fullName evidence="4">TTF-type domain-containing protein</fullName>
    </recommendedName>
</protein>
<dbReference type="EMBL" id="CASHTH010003529">
    <property type="protein sequence ID" value="CAI8046101.1"/>
    <property type="molecule type" value="Genomic_DNA"/>
</dbReference>
<evidence type="ECO:0008006" key="4">
    <source>
        <dbReference type="Google" id="ProtNLM"/>
    </source>
</evidence>
<evidence type="ECO:0000313" key="2">
    <source>
        <dbReference type="EMBL" id="CAI8046101.1"/>
    </source>
</evidence>